<dbReference type="EMBL" id="LRGB01002003">
    <property type="protein sequence ID" value="KZS09703.1"/>
    <property type="molecule type" value="Genomic_DNA"/>
</dbReference>
<organism evidence="2 3">
    <name type="scientific">Daphnia magna</name>
    <dbReference type="NCBI Taxonomy" id="35525"/>
    <lineage>
        <taxon>Eukaryota</taxon>
        <taxon>Metazoa</taxon>
        <taxon>Ecdysozoa</taxon>
        <taxon>Arthropoda</taxon>
        <taxon>Crustacea</taxon>
        <taxon>Branchiopoda</taxon>
        <taxon>Diplostraca</taxon>
        <taxon>Cladocera</taxon>
        <taxon>Anomopoda</taxon>
        <taxon>Daphniidae</taxon>
        <taxon>Daphnia</taxon>
    </lineage>
</organism>
<reference evidence="2 3" key="1">
    <citation type="submission" date="2016-03" db="EMBL/GenBank/DDBJ databases">
        <title>EvidentialGene: Evidence-directed Construction of Genes on Genomes.</title>
        <authorList>
            <person name="Gilbert D.G."/>
            <person name="Choi J.-H."/>
            <person name="Mockaitis K."/>
            <person name="Colbourne J."/>
            <person name="Pfrender M."/>
        </authorList>
    </citation>
    <scope>NUCLEOTIDE SEQUENCE [LARGE SCALE GENOMIC DNA]</scope>
    <source>
        <strain evidence="2 3">Xinb3</strain>
        <tissue evidence="2">Complete organism</tissue>
    </source>
</reference>
<evidence type="ECO:0000313" key="3">
    <source>
        <dbReference type="Proteomes" id="UP000076858"/>
    </source>
</evidence>
<keyword evidence="3" id="KW-1185">Reference proteome</keyword>
<evidence type="ECO:0000313" key="2">
    <source>
        <dbReference type="EMBL" id="KZS09703.1"/>
    </source>
</evidence>
<dbReference type="AlphaFoldDB" id="A0A164SK22"/>
<dbReference type="Proteomes" id="UP000076858">
    <property type="component" value="Unassembled WGS sequence"/>
</dbReference>
<accession>A0A164SK22</accession>
<protein>
    <submittedName>
        <fullName evidence="2">Uncharacterized protein</fullName>
    </submittedName>
</protein>
<name>A0A164SK22_9CRUS</name>
<evidence type="ECO:0000256" key="1">
    <source>
        <dbReference type="SAM" id="MobiDB-lite"/>
    </source>
</evidence>
<proteinExistence type="predicted"/>
<gene>
    <name evidence="2" type="ORF">APZ42_026009</name>
</gene>
<feature type="region of interest" description="Disordered" evidence="1">
    <location>
        <begin position="1"/>
        <end position="20"/>
    </location>
</feature>
<sequence length="218" mass="24984">MVNDKNCKDNNMQSSPTTISFTATPTGEGARYATREYHEFFLYLELTNTYTSLSILLDSTRQIEITFLNKPDRENKELTQPGYKVLGIPLTFRIFQPKASAKLYHLYKLTLTSCLAPLTWLLLQIADTEFGKRLYNISYAGGPLILGHLRGTQIIESGKVADKNTIVYIFFNSSKTTNQLTIHHQFYNDDPLPAGTDLEYIVHQTIRIRKTDHLYHNN</sequence>
<comment type="caution">
    <text evidence="2">The sequence shown here is derived from an EMBL/GenBank/DDBJ whole genome shotgun (WGS) entry which is preliminary data.</text>
</comment>
<feature type="compositionally biased region" description="Polar residues" evidence="1">
    <location>
        <begin position="9"/>
        <end position="20"/>
    </location>
</feature>